<evidence type="ECO:0000259" key="1">
    <source>
        <dbReference type="Pfam" id="PF22600"/>
    </source>
</evidence>
<protein>
    <recommendedName>
        <fullName evidence="1">Poly(A) RNA polymerase mitochondrial-like central palm domain-containing protein</fullName>
    </recommendedName>
</protein>
<dbReference type="GO" id="GO:1990817">
    <property type="term" value="F:poly(A) RNA polymerase activity"/>
    <property type="evidence" value="ECO:0007669"/>
    <property type="project" value="TreeGrafter"/>
</dbReference>
<feature type="domain" description="Poly(A) RNA polymerase mitochondrial-like central palm" evidence="1">
    <location>
        <begin position="319"/>
        <end position="463"/>
    </location>
</feature>
<dbReference type="EMBL" id="KZ270449">
    <property type="protein sequence ID" value="OZC05761.1"/>
    <property type="molecule type" value="Genomic_DNA"/>
</dbReference>
<sequence length="548" mass="62601">MERIPPVIDPNGPVPLLKETSLINDKRLQEKAETSLINDKRLQENASISSTVASASAVNEQMTIDGIEGEFFENPCYMEFLMNWLMHTNLECVKNTRTVKLTAEQKVKLNTTDENCHHVFMTINHLPASHFFGAGFGLDQKKAFWAASRSIVRRLYHAGFITPVLYHTIGKSGRSEFSGKIKRSRRMKEWRIVKNTFQIFTKTAKAALVNNEDPNDVVKRVKTKSMFAFKNGVVDNNAHGNLICYDGTDDADIILEEQEILPPVNIHTTNIPSPHLHNSGSKYGTLCSTLGVRFMEETLAIRSVIKEKKAAFAKEFKLFDEHIWRHFEINGQDDRTFSWKMTVRQKLLTLIHQVYKDSNLIAVGSTVNGCGSYNSDMDLCICQPYENQSFEANRSYSIHVLRKLHKKFRTDWRQMFKTCQYIPAKVPIIKLEMAAPYEELEIDINCNNVAGIYNSHLLHYYSRVDDRFPALCLLVKHWAINAGINNAMMGTLNSYSLILMVLHFLQCGAFPPVLPNLQFLYPALFNATCSIDSLELFRDLPYPLPRMS</sequence>
<proteinExistence type="predicted"/>
<organism evidence="2 3">
    <name type="scientific">Onchocerca flexuosa</name>
    <dbReference type="NCBI Taxonomy" id="387005"/>
    <lineage>
        <taxon>Eukaryota</taxon>
        <taxon>Metazoa</taxon>
        <taxon>Ecdysozoa</taxon>
        <taxon>Nematoda</taxon>
        <taxon>Chromadorea</taxon>
        <taxon>Rhabditida</taxon>
        <taxon>Spirurina</taxon>
        <taxon>Spiruromorpha</taxon>
        <taxon>Filarioidea</taxon>
        <taxon>Onchocercidae</taxon>
        <taxon>Onchocerca</taxon>
    </lineage>
</organism>
<dbReference type="CDD" id="cd05402">
    <property type="entry name" value="NT_PAP_TUTase"/>
    <property type="match status" value="1"/>
</dbReference>
<evidence type="ECO:0000313" key="3">
    <source>
        <dbReference type="Proteomes" id="UP000242913"/>
    </source>
</evidence>
<dbReference type="AlphaFoldDB" id="A0A238BK48"/>
<dbReference type="Gene3D" id="1.10.1410.10">
    <property type="match status" value="1"/>
</dbReference>
<dbReference type="GO" id="GO:0031123">
    <property type="term" value="P:RNA 3'-end processing"/>
    <property type="evidence" value="ECO:0007669"/>
    <property type="project" value="TreeGrafter"/>
</dbReference>
<dbReference type="SUPFAM" id="SSF81631">
    <property type="entry name" value="PAP/OAS1 substrate-binding domain"/>
    <property type="match status" value="1"/>
</dbReference>
<keyword evidence="3" id="KW-1185">Reference proteome</keyword>
<dbReference type="SUPFAM" id="SSF81301">
    <property type="entry name" value="Nucleotidyltransferase"/>
    <property type="match status" value="1"/>
</dbReference>
<evidence type="ECO:0000313" key="2">
    <source>
        <dbReference type="EMBL" id="OZC05761.1"/>
    </source>
</evidence>
<dbReference type="PANTHER" id="PTHR12271:SF117">
    <property type="entry name" value="PAP-ASSOCIATED DOMAIN-CONTAINING PROTEIN"/>
    <property type="match status" value="1"/>
</dbReference>
<gene>
    <name evidence="2" type="ORF">X798_07264</name>
</gene>
<dbReference type="Gene3D" id="3.30.460.10">
    <property type="entry name" value="Beta Polymerase, domain 2"/>
    <property type="match status" value="1"/>
</dbReference>
<reference evidence="2 3" key="1">
    <citation type="submission" date="2015-12" db="EMBL/GenBank/DDBJ databases">
        <title>Draft genome of the nematode, Onchocerca flexuosa.</title>
        <authorList>
            <person name="Mitreva M."/>
        </authorList>
    </citation>
    <scope>NUCLEOTIDE SEQUENCE [LARGE SCALE GENOMIC DNA]</scope>
    <source>
        <strain evidence="2">Red Deer</strain>
    </source>
</reference>
<dbReference type="OrthoDB" id="2274644at2759"/>
<dbReference type="PANTHER" id="PTHR12271">
    <property type="entry name" value="POLY A POLYMERASE CID PAP -RELATED"/>
    <property type="match status" value="1"/>
</dbReference>
<dbReference type="InterPro" id="IPR054708">
    <property type="entry name" value="MTPAP-like_central"/>
</dbReference>
<dbReference type="Proteomes" id="UP000242913">
    <property type="component" value="Unassembled WGS sequence"/>
</dbReference>
<accession>A0A238BK48</accession>
<dbReference type="Pfam" id="PF22600">
    <property type="entry name" value="MTPAP-like_central"/>
    <property type="match status" value="1"/>
</dbReference>
<dbReference type="InterPro" id="IPR043519">
    <property type="entry name" value="NT_sf"/>
</dbReference>
<name>A0A238BK48_9BILA</name>